<dbReference type="InterPro" id="IPR010905">
    <property type="entry name" value="Glyco_hydro_88"/>
</dbReference>
<dbReference type="InterPro" id="IPR012341">
    <property type="entry name" value="6hp_glycosidase-like_sf"/>
</dbReference>
<evidence type="ECO:0000256" key="1">
    <source>
        <dbReference type="ARBA" id="ARBA00022801"/>
    </source>
</evidence>
<sequence>MPYVTKERSFGASLDRTEDVLRAIVNRYIGANPRTLPTYRLLNVEGFIRDNEYRYDMNLMEKLPQLQDGQFVYAWAKIWADEDTSQAYRISCYSHARVFINGQLAFESNHRDDVMPESKAGLRGKLRQGWNFFVLEFEKTPTGCGAKFGTGSVKGAPVHFLAPSIEREGQEGWVYSEPQHIRWIPGNVKEVNTYDIDSKLASIFEAEISASEAATGLTWYPRSEWSEEEQQLGVFARVFDTGMGAEIKEKANVEGNTRGSDGDDASANVSANASSNASSNAITNVLTRASADTVVTADCLDCPLGSVALAWSRLDHRGTSSERRVTWKGLHVGTFKLYVDGNLLYASDQDQGYFEVETELDYGMHDVVVVSARTRQAWGFDLDVFAGEETGEALTWSRPYPIEGLTGHWLYLGPFSKDRVPQPRDVPHMDCLFGEGDERTYFRADQPAARIRPYLESRLYGKWNYPLGVTLYGILETGRELSRPDYIDYAAGHIEQCTSLDELVMWDIERHGAPGMNHQLALIDSLDDCGSFGATMLRAHVLKELRGAEEAAHRIAAYITHEQDRLPDGTLYRYRSFSELMVNTIWCDDLYMSTPFLSQYYKLTGETRYLDDAAAQFLLYKKRLYMPEQRMMHHVYNLNFDKGCTVPWGRGNGWVLFSLTELLTVLPETHPNYNDLLHFYRELCEGYLAVQDEQGLWHQVLTDHESYSETSCSSMFIYAFSRGIRYGWLPEEIQRQYAEAVFRGYEGIIRHCIDRDGNVYGVCRGSGYSFSPNYYKERLSWLLNDTHGIGIVLLAGIESLRLREYLKETRAASIRSCPQ</sequence>
<dbReference type="PANTHER" id="PTHR33886">
    <property type="entry name" value="UNSATURATED RHAMNOGALACTURONAN HYDROLASE (EUROFUNG)"/>
    <property type="match status" value="1"/>
</dbReference>
<dbReference type="Pfam" id="PF07470">
    <property type="entry name" value="Glyco_hydro_88"/>
    <property type="match status" value="1"/>
</dbReference>
<dbReference type="InterPro" id="IPR052043">
    <property type="entry name" value="PolySaccharide_Degr_Enz"/>
</dbReference>
<evidence type="ECO:0000256" key="2">
    <source>
        <dbReference type="SAM" id="MobiDB-lite"/>
    </source>
</evidence>
<dbReference type="Gene3D" id="1.50.10.10">
    <property type="match status" value="1"/>
</dbReference>
<dbReference type="SUPFAM" id="SSF48208">
    <property type="entry name" value="Six-hairpin glycosidases"/>
    <property type="match status" value="1"/>
</dbReference>
<protein>
    <submittedName>
        <fullName evidence="3">Glycoside hydrolase family 105 protein</fullName>
    </submittedName>
</protein>
<evidence type="ECO:0000313" key="3">
    <source>
        <dbReference type="EMBL" id="MFD1129564.1"/>
    </source>
</evidence>
<dbReference type="GO" id="GO:0016787">
    <property type="term" value="F:hydrolase activity"/>
    <property type="evidence" value="ECO:0007669"/>
    <property type="project" value="UniProtKB-KW"/>
</dbReference>
<keyword evidence="1 3" id="KW-0378">Hydrolase</keyword>
<dbReference type="InterPro" id="IPR008928">
    <property type="entry name" value="6-hairpin_glycosidase_sf"/>
</dbReference>
<feature type="region of interest" description="Disordered" evidence="2">
    <location>
        <begin position="251"/>
        <end position="273"/>
    </location>
</feature>
<dbReference type="PANTHER" id="PTHR33886:SF8">
    <property type="entry name" value="UNSATURATED RHAMNOGALACTURONAN HYDROLASE (EUROFUNG)"/>
    <property type="match status" value="1"/>
</dbReference>
<organism evidence="3 4">
    <name type="scientific">Paenibacillus provencensis</name>
    <dbReference type="NCBI Taxonomy" id="441151"/>
    <lineage>
        <taxon>Bacteria</taxon>
        <taxon>Bacillati</taxon>
        <taxon>Bacillota</taxon>
        <taxon>Bacilli</taxon>
        <taxon>Bacillales</taxon>
        <taxon>Paenibacillaceae</taxon>
        <taxon>Paenibacillus</taxon>
    </lineage>
</organism>
<name>A0ABW3PQZ1_9BACL</name>
<dbReference type="RefSeq" id="WP_251582526.1">
    <property type="nucleotide sequence ID" value="NZ_JBHTKX010000001.1"/>
</dbReference>
<keyword evidence="4" id="KW-1185">Reference proteome</keyword>
<dbReference type="EMBL" id="JBHTKX010000001">
    <property type="protein sequence ID" value="MFD1129564.1"/>
    <property type="molecule type" value="Genomic_DNA"/>
</dbReference>
<proteinExistence type="predicted"/>
<dbReference type="Proteomes" id="UP001597169">
    <property type="component" value="Unassembled WGS sequence"/>
</dbReference>
<accession>A0ABW3PQZ1</accession>
<reference evidence="4" key="1">
    <citation type="journal article" date="2019" name="Int. J. Syst. Evol. Microbiol.">
        <title>The Global Catalogue of Microorganisms (GCM) 10K type strain sequencing project: providing services to taxonomists for standard genome sequencing and annotation.</title>
        <authorList>
            <consortium name="The Broad Institute Genomics Platform"/>
            <consortium name="The Broad Institute Genome Sequencing Center for Infectious Disease"/>
            <person name="Wu L."/>
            <person name="Ma J."/>
        </authorList>
    </citation>
    <scope>NUCLEOTIDE SEQUENCE [LARGE SCALE GENOMIC DNA]</scope>
    <source>
        <strain evidence="4">CCUG 53519</strain>
    </source>
</reference>
<evidence type="ECO:0000313" key="4">
    <source>
        <dbReference type="Proteomes" id="UP001597169"/>
    </source>
</evidence>
<comment type="caution">
    <text evidence="3">The sequence shown here is derived from an EMBL/GenBank/DDBJ whole genome shotgun (WGS) entry which is preliminary data.</text>
</comment>
<gene>
    <name evidence="3" type="ORF">ACFQ3J_15430</name>
</gene>